<comment type="caution">
    <text evidence="1">The sequence shown here is derived from an EMBL/GenBank/DDBJ whole genome shotgun (WGS) entry which is preliminary data.</text>
</comment>
<protein>
    <recommendedName>
        <fullName evidence="3">Hydrolase</fullName>
    </recommendedName>
</protein>
<dbReference type="InterPro" id="IPR023214">
    <property type="entry name" value="HAD_sf"/>
</dbReference>
<dbReference type="EMBL" id="MCGQ01000013">
    <property type="protein sequence ID" value="OXY95650.1"/>
    <property type="molecule type" value="Genomic_DNA"/>
</dbReference>
<reference evidence="1 2" key="1">
    <citation type="submission" date="2016-07" db="EMBL/GenBank/DDBJ databases">
        <title>Draft genome of Streptomyces diastatochromogenes.</title>
        <authorList>
            <person name="Podduturi R."/>
            <person name="Lukassen M.B."/>
            <person name="Clausen N."/>
            <person name="Nielsen J.L."/>
            <person name="Jorgensen N.O."/>
        </authorList>
    </citation>
    <scope>NUCLEOTIDE SEQUENCE [LARGE SCALE GENOMIC DNA]</scope>
    <source>
        <strain evidence="1 2">DSM 40608</strain>
    </source>
</reference>
<dbReference type="OrthoDB" id="9810501at2"/>
<proteinExistence type="predicted"/>
<sequence length="101" mass="10912">MLRRLELPADVIATSGEWGVAKPGSRFFERVLEVAQAPAERTLYVGEHPANDVLPAKAAGLKAAHPRRGPWGYLWATDPDVAGAADWHIDSLTELVGITGR</sequence>
<dbReference type="Pfam" id="PF13242">
    <property type="entry name" value="Hydrolase_like"/>
    <property type="match status" value="1"/>
</dbReference>
<name>A0A233SJ28_STRDA</name>
<dbReference type="InterPro" id="IPR036412">
    <property type="entry name" value="HAD-like_sf"/>
</dbReference>
<evidence type="ECO:0000313" key="2">
    <source>
        <dbReference type="Proteomes" id="UP000215483"/>
    </source>
</evidence>
<organism evidence="1 2">
    <name type="scientific">Streptomyces diastatochromogenes</name>
    <dbReference type="NCBI Taxonomy" id="42236"/>
    <lineage>
        <taxon>Bacteria</taxon>
        <taxon>Bacillati</taxon>
        <taxon>Actinomycetota</taxon>
        <taxon>Actinomycetes</taxon>
        <taxon>Kitasatosporales</taxon>
        <taxon>Streptomycetaceae</taxon>
        <taxon>Streptomyces</taxon>
    </lineage>
</organism>
<evidence type="ECO:0008006" key="3">
    <source>
        <dbReference type="Google" id="ProtNLM"/>
    </source>
</evidence>
<dbReference type="Gene3D" id="3.40.50.1000">
    <property type="entry name" value="HAD superfamily/HAD-like"/>
    <property type="match status" value="1"/>
</dbReference>
<evidence type="ECO:0000313" key="1">
    <source>
        <dbReference type="EMBL" id="OXY95650.1"/>
    </source>
</evidence>
<gene>
    <name evidence="1" type="ORF">BEK98_16040</name>
</gene>
<dbReference type="SUPFAM" id="SSF56784">
    <property type="entry name" value="HAD-like"/>
    <property type="match status" value="1"/>
</dbReference>
<dbReference type="AlphaFoldDB" id="A0A233SJ28"/>
<accession>A0A233SJ28</accession>
<keyword evidence="2" id="KW-1185">Reference proteome</keyword>
<dbReference type="Proteomes" id="UP000215483">
    <property type="component" value="Unassembled WGS sequence"/>
</dbReference>